<dbReference type="InterPro" id="IPR005509">
    <property type="entry name" value="AfsA_hotdog_dom"/>
</dbReference>
<dbReference type="AlphaFoldDB" id="A0A081XZ14"/>
<name>A0A081XZ14_STRTO</name>
<feature type="domain" description="A-factor biosynthesis hotdog" evidence="2">
    <location>
        <begin position="45"/>
        <end position="174"/>
    </location>
</feature>
<dbReference type="EMBL" id="JFCB01000001">
    <property type="protein sequence ID" value="KES08787.1"/>
    <property type="molecule type" value="Genomic_DNA"/>
</dbReference>
<protein>
    <recommendedName>
        <fullName evidence="2">A-factor biosynthesis hotdog domain-containing protein</fullName>
    </recommendedName>
</protein>
<proteinExistence type="predicted"/>
<dbReference type="eggNOG" id="ENOG50320DX">
    <property type="taxonomic scope" value="Bacteria"/>
</dbReference>
<gene>
    <name evidence="3" type="ORF">BU52_01685</name>
</gene>
<evidence type="ECO:0000259" key="2">
    <source>
        <dbReference type="Pfam" id="PF03756"/>
    </source>
</evidence>
<dbReference type="STRING" id="55952.BU52_01685"/>
<keyword evidence="4" id="KW-1185">Reference proteome</keyword>
<evidence type="ECO:0000313" key="3">
    <source>
        <dbReference type="EMBL" id="KES08787.1"/>
    </source>
</evidence>
<dbReference type="Proteomes" id="UP000028341">
    <property type="component" value="Unassembled WGS sequence"/>
</dbReference>
<organism evidence="3 4">
    <name type="scientific">Streptomyces toyocaensis</name>
    <dbReference type="NCBI Taxonomy" id="55952"/>
    <lineage>
        <taxon>Bacteria</taxon>
        <taxon>Bacillati</taxon>
        <taxon>Actinomycetota</taxon>
        <taxon>Actinomycetes</taxon>
        <taxon>Kitasatosporales</taxon>
        <taxon>Streptomycetaceae</taxon>
        <taxon>Streptomyces</taxon>
    </lineage>
</organism>
<comment type="caution">
    <text evidence="3">The sequence shown here is derived from an EMBL/GenBank/DDBJ whole genome shotgun (WGS) entry which is preliminary data.</text>
</comment>
<dbReference type="OrthoDB" id="4141882at2"/>
<reference evidence="3 4" key="1">
    <citation type="submission" date="2014-02" db="EMBL/GenBank/DDBJ databases">
        <title>The genome announcement of Streptomyces toyocaensis NRRL15009.</title>
        <authorList>
            <person name="Hong H.-J."/>
            <person name="Kwun M.J."/>
        </authorList>
    </citation>
    <scope>NUCLEOTIDE SEQUENCE [LARGE SCALE GENOMIC DNA]</scope>
    <source>
        <strain evidence="3 4">NRRL 15009</strain>
    </source>
</reference>
<feature type="region of interest" description="Disordered" evidence="1">
    <location>
        <begin position="1"/>
        <end position="31"/>
    </location>
</feature>
<feature type="compositionally biased region" description="Basic and acidic residues" evidence="1">
    <location>
        <begin position="17"/>
        <end position="30"/>
    </location>
</feature>
<evidence type="ECO:0000256" key="1">
    <source>
        <dbReference type="SAM" id="MobiDB-lite"/>
    </source>
</evidence>
<sequence>MHTTAIDTAPAPGAWSRSDRDGPDARETGHGDPLLWHTIGLETMASLLVVSLRRQGSHFFAARCQWPRLHPLNERTATVRHHPLIMAESTRQLATALEHTHLPGVGTATFEPVSVSMGTPPRTQPVESGSATEVAVRIGVSDLVRREDGALVAYRVTAEYLHAGTPIGSCTMRFARAAQSAPDGGHATVPPTLLHPAAAAVGAAAEHDVLLARAPQGRLVVAPRDPAHPVLLPGRPSRMPALALLEAGRQAALLNCGRTAGAVAGLGIDLRAPVPARGARLEVAAEPGGFRFLVMVAGRVGATGTIALLRS</sequence>
<accession>A0A081XZ14</accession>
<evidence type="ECO:0000313" key="4">
    <source>
        <dbReference type="Proteomes" id="UP000028341"/>
    </source>
</evidence>
<dbReference type="RefSeq" id="WP_051857809.1">
    <property type="nucleotide sequence ID" value="NZ_JBFADL010000067.1"/>
</dbReference>
<dbReference type="Pfam" id="PF03756">
    <property type="entry name" value="AfsA"/>
    <property type="match status" value="1"/>
</dbReference>